<keyword evidence="2" id="KW-1185">Reference proteome</keyword>
<sequence length="116" mass="13134">MKDINLLGIARSKKPGSDYPQPQHHIIQACLATIGVLIFKRMMIHSNLLQKPFQASLSYVFGDNGQENDCIFFLLVADVANADTANEPHRYDNALPHWTFKVIGLFHLRQEILDST</sequence>
<dbReference type="EMBL" id="JARQWQ010000061">
    <property type="protein sequence ID" value="KAK2555637.1"/>
    <property type="molecule type" value="Genomic_DNA"/>
</dbReference>
<dbReference type="PROSITE" id="PS51257">
    <property type="entry name" value="PROKAR_LIPOPROTEIN"/>
    <property type="match status" value="1"/>
</dbReference>
<dbReference type="AlphaFoldDB" id="A0AAD9Q6E5"/>
<organism evidence="1 2">
    <name type="scientific">Acropora cervicornis</name>
    <name type="common">Staghorn coral</name>
    <dbReference type="NCBI Taxonomy" id="6130"/>
    <lineage>
        <taxon>Eukaryota</taxon>
        <taxon>Metazoa</taxon>
        <taxon>Cnidaria</taxon>
        <taxon>Anthozoa</taxon>
        <taxon>Hexacorallia</taxon>
        <taxon>Scleractinia</taxon>
        <taxon>Astrocoeniina</taxon>
        <taxon>Acroporidae</taxon>
        <taxon>Acropora</taxon>
    </lineage>
</organism>
<comment type="caution">
    <text evidence="1">The sequence shown here is derived from an EMBL/GenBank/DDBJ whole genome shotgun (WGS) entry which is preliminary data.</text>
</comment>
<gene>
    <name evidence="1" type="ORF">P5673_022660</name>
</gene>
<proteinExistence type="predicted"/>
<evidence type="ECO:0000313" key="1">
    <source>
        <dbReference type="EMBL" id="KAK2555637.1"/>
    </source>
</evidence>
<dbReference type="Proteomes" id="UP001249851">
    <property type="component" value="Unassembled WGS sequence"/>
</dbReference>
<reference evidence="1" key="1">
    <citation type="journal article" date="2023" name="G3 (Bethesda)">
        <title>Whole genome assembly and annotation of the endangered Caribbean coral Acropora cervicornis.</title>
        <authorList>
            <person name="Selwyn J.D."/>
            <person name="Vollmer S.V."/>
        </authorList>
    </citation>
    <scope>NUCLEOTIDE SEQUENCE</scope>
    <source>
        <strain evidence="1">K2</strain>
    </source>
</reference>
<evidence type="ECO:0000313" key="2">
    <source>
        <dbReference type="Proteomes" id="UP001249851"/>
    </source>
</evidence>
<accession>A0AAD9Q6E5</accession>
<reference evidence="1" key="2">
    <citation type="journal article" date="2023" name="Science">
        <title>Genomic signatures of disease resistance in endangered staghorn corals.</title>
        <authorList>
            <person name="Vollmer S.V."/>
            <person name="Selwyn J.D."/>
            <person name="Despard B.A."/>
            <person name="Roesel C.L."/>
        </authorList>
    </citation>
    <scope>NUCLEOTIDE SEQUENCE</scope>
    <source>
        <strain evidence="1">K2</strain>
    </source>
</reference>
<name>A0AAD9Q6E5_ACRCE</name>
<protein>
    <submittedName>
        <fullName evidence="1">Uncharacterized protein</fullName>
    </submittedName>
</protein>